<dbReference type="Gene3D" id="2.60.120.260">
    <property type="entry name" value="Galactose-binding domain-like"/>
    <property type="match status" value="1"/>
</dbReference>
<protein>
    <recommendedName>
        <fullName evidence="2">Xaa-Pro dipeptidyl-peptidase C-terminal domain-containing protein</fullName>
    </recommendedName>
</protein>
<evidence type="ECO:0000259" key="2">
    <source>
        <dbReference type="SMART" id="SM00939"/>
    </source>
</evidence>
<evidence type="ECO:0000256" key="1">
    <source>
        <dbReference type="ARBA" id="ARBA00022801"/>
    </source>
</evidence>
<dbReference type="SUPFAM" id="SSF53474">
    <property type="entry name" value="alpha/beta-Hydrolases"/>
    <property type="match status" value="1"/>
</dbReference>
<reference evidence="3" key="1">
    <citation type="submission" date="2018-05" db="EMBL/GenBank/DDBJ databases">
        <authorList>
            <person name="Lanie J.A."/>
            <person name="Ng W.-L."/>
            <person name="Kazmierczak K.M."/>
            <person name="Andrzejewski T.M."/>
            <person name="Davidsen T.M."/>
            <person name="Wayne K.J."/>
            <person name="Tettelin H."/>
            <person name="Glass J.I."/>
            <person name="Rusch D."/>
            <person name="Podicherti R."/>
            <person name="Tsui H.-C.T."/>
            <person name="Winkler M.E."/>
        </authorList>
    </citation>
    <scope>NUCLEOTIDE SEQUENCE</scope>
</reference>
<dbReference type="InterPro" id="IPR029058">
    <property type="entry name" value="AB_hydrolase_fold"/>
</dbReference>
<dbReference type="GO" id="GO:0008239">
    <property type="term" value="F:dipeptidyl-peptidase activity"/>
    <property type="evidence" value="ECO:0007669"/>
    <property type="project" value="InterPro"/>
</dbReference>
<dbReference type="InterPro" id="IPR000383">
    <property type="entry name" value="Xaa-Pro-like_dom"/>
</dbReference>
<dbReference type="PANTHER" id="PTHR43056:SF10">
    <property type="entry name" value="COCE_NOND FAMILY, PUTATIVE (AFU_ORTHOLOGUE AFUA_7G00600)-RELATED"/>
    <property type="match status" value="1"/>
</dbReference>
<accession>A0A381TWQ9</accession>
<dbReference type="InterPro" id="IPR005674">
    <property type="entry name" value="CocE/Ser_esterase"/>
</dbReference>
<dbReference type="InterPro" id="IPR008979">
    <property type="entry name" value="Galactose-bd-like_sf"/>
</dbReference>
<name>A0A381TWQ9_9ZZZZ</name>
<dbReference type="Gene3D" id="3.40.50.1820">
    <property type="entry name" value="alpha/beta hydrolase"/>
    <property type="match status" value="2"/>
</dbReference>
<dbReference type="NCBIfam" id="TIGR00976">
    <property type="entry name" value="CocE_NonD"/>
    <property type="match status" value="2"/>
</dbReference>
<sequence length="699" mass="77221">MRKIITFGILTALLLAIASLVANRTSDPPPLTTLVGPFFDANYDVTAKFLSFQKESRFVRLEDGTDLAVDIFVPEDAADDSGSLTTSFPTILEYTPYNRAFALPGMALWEMIGLRWRTGLKEAVFDRSLSQPVRTMIGLGYAYVVVDMRGTGASFGSQTPLMPRLGSDGAEIVNWITSQPWSDGSVGMRGQSYVAWSQYATASQAPEGLQCIAPGVIMFDTYTEGTRPGGITTTRWLSEYSDHLQAFNLSKNDPDNGFFPVAPVVDEDGDGRWIDEIPLASTGDVTLFTDDDELIYPDGQFREQHYLARAVNEHKGNVLGRRLLEPDMRFSDAVQAFGTDTLSFTDTSPGAMLERVAASGVSVLNLGGWFDGFLKGTTKLFSSMEQGSGMRMMIGPRFHVPEGVTPPYQELLGYDGDLASDVVLEEIRFFDWCLKGIDTGVSEEDPVLLYVMNRGWRHEKGWPLERQEIQSLHLGPSGSLGADVGDPGLDHYNVDFEHTADFGSNATNRWILMRSPDSLMVRTELDEQTIFYETEPLDTELEVTGHPVVDLWVSANQPDADVFVYLSDVAPDGTANYITEGQLRAGFHIMQDPKLQTQGLRPVRPELPWHGFRAGDYDANAFADDHIVNLRFDLQPTSWVFTEGHRIRISIAGADAGNFELHPDLCATGVAEQCSATTLTLHRGTVYQSRIELPVIPLS</sequence>
<dbReference type="InterPro" id="IPR050585">
    <property type="entry name" value="Xaa-Pro_dipeptidyl-ppase/CocE"/>
</dbReference>
<dbReference type="Pfam" id="PF08530">
    <property type="entry name" value="PepX_C"/>
    <property type="match status" value="1"/>
</dbReference>
<dbReference type="PANTHER" id="PTHR43056">
    <property type="entry name" value="PEPTIDASE S9 PROLYL OLIGOPEPTIDASE"/>
    <property type="match status" value="1"/>
</dbReference>
<dbReference type="SUPFAM" id="SSF49785">
    <property type="entry name" value="Galactose-binding domain-like"/>
    <property type="match status" value="1"/>
</dbReference>
<dbReference type="SMART" id="SM00939">
    <property type="entry name" value="PepX_C"/>
    <property type="match status" value="1"/>
</dbReference>
<proteinExistence type="predicted"/>
<dbReference type="AlphaFoldDB" id="A0A381TWQ9"/>
<dbReference type="Pfam" id="PF02129">
    <property type="entry name" value="Peptidase_S15"/>
    <property type="match status" value="1"/>
</dbReference>
<evidence type="ECO:0000313" key="3">
    <source>
        <dbReference type="EMBL" id="SVA20430.1"/>
    </source>
</evidence>
<dbReference type="EMBL" id="UINC01005300">
    <property type="protein sequence ID" value="SVA20430.1"/>
    <property type="molecule type" value="Genomic_DNA"/>
</dbReference>
<organism evidence="3">
    <name type="scientific">marine metagenome</name>
    <dbReference type="NCBI Taxonomy" id="408172"/>
    <lineage>
        <taxon>unclassified sequences</taxon>
        <taxon>metagenomes</taxon>
        <taxon>ecological metagenomes</taxon>
    </lineage>
</organism>
<dbReference type="InterPro" id="IPR013736">
    <property type="entry name" value="Xaa-Pro_dipept_C"/>
</dbReference>
<gene>
    <name evidence="3" type="ORF">METZ01_LOCUS73284</name>
</gene>
<keyword evidence="1" id="KW-0378">Hydrolase</keyword>
<feature type="domain" description="Xaa-Pro dipeptidyl-peptidase C-terminal" evidence="2">
    <location>
        <begin position="427"/>
        <end position="692"/>
    </location>
</feature>